<dbReference type="Pfam" id="PF13193">
    <property type="entry name" value="AMP-binding_C"/>
    <property type="match status" value="1"/>
</dbReference>
<dbReference type="Pfam" id="PF00550">
    <property type="entry name" value="PP-binding"/>
    <property type="match status" value="2"/>
</dbReference>
<keyword evidence="2" id="KW-0596">Phosphopantetheine</keyword>
<dbReference type="NCBIfam" id="NF003417">
    <property type="entry name" value="PRK04813.1"/>
    <property type="match status" value="3"/>
</dbReference>
<gene>
    <name evidence="5" type="ORF">GTG28_16770</name>
</gene>
<dbReference type="Gene3D" id="3.30.300.30">
    <property type="match status" value="2"/>
</dbReference>
<dbReference type="GO" id="GO:0003824">
    <property type="term" value="F:catalytic activity"/>
    <property type="evidence" value="ECO:0007669"/>
    <property type="project" value="InterPro"/>
</dbReference>
<dbReference type="Gene3D" id="3.40.630.30">
    <property type="match status" value="1"/>
</dbReference>
<dbReference type="PROSITE" id="PS00012">
    <property type="entry name" value="PHOSPHOPANTETHEINE"/>
    <property type="match status" value="1"/>
</dbReference>
<dbReference type="SUPFAM" id="SSF47336">
    <property type="entry name" value="ACP-like"/>
    <property type="match status" value="2"/>
</dbReference>
<dbReference type="Proteomes" id="UP000478571">
    <property type="component" value="Unassembled WGS sequence"/>
</dbReference>
<dbReference type="Gene3D" id="3.30.559.30">
    <property type="entry name" value="Nonribosomal peptide synthetase, condensation domain"/>
    <property type="match status" value="2"/>
</dbReference>
<sequence>MTSNTQKTAHSFDFSCVTEKDLTALKSVSFMKTLIANGIILSLKKEGGLKLHTKTEVAPDLLKSISEQKESLEAYLTQQPELENPIGPYPLSEQQDRLWLAYQADPTSSAYNEPLVLSFSQDIDLATMFRSIESLQIKHPILRVCFSSIEGIPFQWVSSPYTRHDYFVHHQYKLSVTAYEEELKKIALTPFDLTCGPLYRVGLYQLENGISKLVIVLPHILIDGWSIMNLVNELAGLYKAYAAAEVALSPAAPHSTETHTPHYSDIVFTKSNDMNHTAAERLNFWSHHFESSSQEESDFVEPGILPALYSPSQSDENVFKIGIPAASAGQLAEISRRLRVSEASVYLALYAVAFSKTAMLSEFIVSTPFANRNEYSAQDYMGLLVNTLPIRVNVDSQQTLSEHIQTIHRKLLEYIELQDTPLELILKQSSLKQKLSSEHVFQSVFEFQTFESQVIFGDLVAEIDDNPFQNNKFPLTFLLRKGDDLELEIEFNTDIYHRRQIEGLANAFLNVLFSLVTDTETSIASISLLGNQPEHYLNTTFNYAQVDWNERYDMAFQNANGLLYQRVLEKPDQIAVKTTQFDLTYQQVFHHAVSLANQITDIEAYPEAVIGVFMPTSCELLVSMLGTFISGRTYLPLDPALPDQRLQAIIKKSNCRLLICHGAPKERVRNITRDLVDSVPHKSANVTIMRFDEQIELSANLINQPIPTLPISAHVKRNQLAYVIFTSGSSGEPKGAMIEHEGMLNHLLAKAHDLNITADSVVGFLATPSFDVSIWQMLTALTVGGTTAIFEGEAAWEPAQLFHQVNEQQVNVVETVPSHLNVLLEYCQTEKTIVPDNFLLMLNGEPLLREQCLRWQGAFPSSQLVNAYGLTEVSDDTCHFHISSVEVAQKYQCMPISGTLPNMKLYILDQDLCPVPAGVKGELYIGGIAVGRGYLADPRRTAERFIPDPFSAALGARLYRSGDVVWADHEGAIHFLGRNDFQIKVRGFRIEVQEIENAIHQIAGIDNVAVMVDGAGDQKQILAFYLSSHQAHEVSPESVREHLLATLPHYMVPDTIVCQQEFPLTTNGKIDRKRLLVTHLSEIQQPDTGINNQYENETQTRLASIFSSTLNIASVGKQQSFFSIGINSLIALRIVNQIRSVFRVQIKVSDILKNETILKLADLIDNSSDNHAQNKSSNVVAALNAIQKLESPAVTKLTPYQLPEWYMYCVEPENPYYNISFPNIFFDGALKPEVFLKALHYVISRHRVLHSRFSTVNGEPIVSYDDNINIRFEDCLIEHTGLNSVETEEKIVEYADIYNHFTLDLGHRCFETKLIKYRDDYYQFIWVVHHIIWDETSTLIFFDELSSVYNDLVNHRDPVLPPLPLEYSDFERAINALLDTPAMQTQKAFWDQHLQGAPTLVNLPTDRPRQASQTFNGDGLLFRFSPEEKQRIENYLSENNTTLFIYLLSILNLELFKITGEADQVIGAPIANRDSEGLQAIIGLFATALPLRSQLDPHKSFSSFLSQSKTVATDGFDNHNYPSIYALREAAKGSSGTNVNRFNIMYGVQNDKTQWKEKIDFEGVQYIEREEISIAEGNTARFDLTVVVDYVDEAIEVYFNFNTDLFDRKRMSFYLSGFRKLVLDTLEDDSKKLHQYSIISEAHPDWRTSFTTGQQIEAVSAVETLHELVLKACEKYPTHIAIYDQGETYTYAQLKQAIAQYLTALSKYSFQPEEPVVIYSAHSFNALCAMIAVMYKGGTYVPLFSSTPAERALEVIAQSEAKVVFVSETLCHCETIQQHASTAKVYLLEHLEPAMHPEESASLLPFPEESSVISGQLAYSVFTSGTSGKPKGIAVPHSAIINTITSTVKQHNFTQTDNFLLMTESHFDPYFLDVFCALSKGAQLTIIPECERKTPSHIARSLVNHEISFFQGTPTFLDSLCREMSFQKIHADKVRVIITGGEQVTQATVASIRQVFPNVSLANHYGPSEVAVDAVSTVLPQKKLSSVPIGSPIANAVALVLDHTLEPVPVNHVGELYILSPGLARGYVNHPAMTAERFIPSPFARFPGERMYRTGDKVKMDETDQIHFIGREDEQVKINGSRVELTEIEAVISAQKGVNVAAVIYQKFERAGYLAAYLKVTNVRHKVHGKTKQYTLYPLSHKPHLLAEITHLHAESWPAFFTADTATGKYWSELMRLQPTEQLILLNEQQHVAGAIHSTRIHWDGSLEPLAGGWSSAIQQGVEHYRSQNTNTLVALAALVSPEERGEKLSTVLLDKIKEHAIAEGMTRCIIPLRVTGKSRYPEMSFEEYALAKTPEGKSLDPWLSIHLAAGARVIGIACQSQRVVAATKQWETWLGIPLSSEGVYTHPSLHTHLTVHSEGEGVYEEPCIWVEHPLSTEGGIPEPFVKTEQIRESVSSILPSYMLPSVWHTFAELPTNVNGKIDKIALQSLDATNSLPDIQLPQDEIACRIHEIWSRVLGQREFGVRCNFFMVGGHSINALQCIEAINSQFSTKISLKAFLLSPTIETICQALKQTETAKENHLVPGTEE</sequence>
<feature type="domain" description="Carrier" evidence="4">
    <location>
        <begin position="1093"/>
        <end position="1168"/>
    </location>
</feature>
<evidence type="ECO:0000256" key="2">
    <source>
        <dbReference type="ARBA" id="ARBA00022450"/>
    </source>
</evidence>
<evidence type="ECO:0000313" key="6">
    <source>
        <dbReference type="Proteomes" id="UP000478571"/>
    </source>
</evidence>
<comment type="cofactor">
    <cofactor evidence="1">
        <name>pantetheine 4'-phosphate</name>
        <dbReference type="ChEBI" id="CHEBI:47942"/>
    </cofactor>
</comment>
<dbReference type="InterPro" id="IPR001242">
    <property type="entry name" value="Condensation_dom"/>
</dbReference>
<dbReference type="SUPFAM" id="SSF56801">
    <property type="entry name" value="Acetyl-CoA synthetase-like"/>
    <property type="match status" value="2"/>
</dbReference>
<dbReference type="PROSITE" id="PS50075">
    <property type="entry name" value="CARRIER"/>
    <property type="match status" value="2"/>
</dbReference>
<dbReference type="Gene3D" id="3.30.559.10">
    <property type="entry name" value="Chloramphenicol acetyltransferase-like domain"/>
    <property type="match status" value="2"/>
</dbReference>
<name>A0A6L8M4X1_9VIBR</name>
<dbReference type="Gene3D" id="3.40.50.12780">
    <property type="entry name" value="N-terminal domain of ligase-like"/>
    <property type="match status" value="2"/>
</dbReference>
<dbReference type="GO" id="GO:0044550">
    <property type="term" value="P:secondary metabolite biosynthetic process"/>
    <property type="evidence" value="ECO:0007669"/>
    <property type="project" value="TreeGrafter"/>
</dbReference>
<evidence type="ECO:0000313" key="5">
    <source>
        <dbReference type="EMBL" id="MYM60882.1"/>
    </source>
</evidence>
<dbReference type="PROSITE" id="PS00455">
    <property type="entry name" value="AMP_BINDING"/>
    <property type="match status" value="1"/>
</dbReference>
<dbReference type="InterPro" id="IPR042099">
    <property type="entry name" value="ANL_N_sf"/>
</dbReference>
<dbReference type="PANTHER" id="PTHR45527:SF1">
    <property type="entry name" value="FATTY ACID SYNTHASE"/>
    <property type="match status" value="1"/>
</dbReference>
<feature type="domain" description="Carrier" evidence="4">
    <location>
        <begin position="2441"/>
        <end position="2516"/>
    </location>
</feature>
<dbReference type="PANTHER" id="PTHR45527">
    <property type="entry name" value="NONRIBOSOMAL PEPTIDE SYNTHETASE"/>
    <property type="match status" value="1"/>
</dbReference>
<dbReference type="RefSeq" id="WP_160931914.1">
    <property type="nucleotide sequence ID" value="NZ_WWEU01000007.1"/>
</dbReference>
<dbReference type="SUPFAM" id="SSF52777">
    <property type="entry name" value="CoA-dependent acyltransferases"/>
    <property type="match status" value="4"/>
</dbReference>
<dbReference type="InterPro" id="IPR009081">
    <property type="entry name" value="PP-bd_ACP"/>
</dbReference>
<organism evidence="5 6">
    <name type="scientific">Vibrio tetraodonis subsp. pristinus</name>
    <dbReference type="NCBI Taxonomy" id="2695891"/>
    <lineage>
        <taxon>Bacteria</taxon>
        <taxon>Pseudomonadati</taxon>
        <taxon>Pseudomonadota</taxon>
        <taxon>Gammaproteobacteria</taxon>
        <taxon>Vibrionales</taxon>
        <taxon>Vibrionaceae</taxon>
        <taxon>Vibrio</taxon>
    </lineage>
</organism>
<dbReference type="Pfam" id="PF00668">
    <property type="entry name" value="Condensation"/>
    <property type="match status" value="2"/>
</dbReference>
<reference evidence="5 6" key="1">
    <citation type="submission" date="2020-01" db="EMBL/GenBank/DDBJ databases">
        <title>Draft Genome Sequence of Vibrio sp. strain OCN044, Isolated from a Healthy Coral at Palmyra Atoll.</title>
        <authorList>
            <person name="Videau P."/>
            <person name="Loughran R."/>
            <person name="Esquivel A."/>
            <person name="Deadmond M."/>
            <person name="Paddock B.E."/>
            <person name="Saw J.H."/>
            <person name="Ushijima B."/>
        </authorList>
    </citation>
    <scope>NUCLEOTIDE SEQUENCE [LARGE SCALE GENOMIC DNA]</scope>
    <source>
        <strain evidence="5 6">OCN044</strain>
    </source>
</reference>
<keyword evidence="6" id="KW-1185">Reference proteome</keyword>
<dbReference type="EMBL" id="WWEU01000007">
    <property type="protein sequence ID" value="MYM60882.1"/>
    <property type="molecule type" value="Genomic_DNA"/>
</dbReference>
<dbReference type="Gene3D" id="1.10.1200.10">
    <property type="entry name" value="ACP-like"/>
    <property type="match status" value="2"/>
</dbReference>
<dbReference type="InterPro" id="IPR020845">
    <property type="entry name" value="AMP-binding_CS"/>
</dbReference>
<dbReference type="GO" id="GO:0031177">
    <property type="term" value="F:phosphopantetheine binding"/>
    <property type="evidence" value="ECO:0007669"/>
    <property type="project" value="TreeGrafter"/>
</dbReference>
<evidence type="ECO:0000256" key="3">
    <source>
        <dbReference type="ARBA" id="ARBA00022553"/>
    </source>
</evidence>
<protein>
    <submittedName>
        <fullName evidence="5">Amino acid adenylation domain-containing protein</fullName>
    </submittedName>
</protein>
<comment type="caution">
    <text evidence="5">The sequence shown here is derived from an EMBL/GenBank/DDBJ whole genome shotgun (WGS) entry which is preliminary data.</text>
</comment>
<dbReference type="NCBIfam" id="TIGR01733">
    <property type="entry name" value="AA-adenyl-dom"/>
    <property type="match status" value="2"/>
</dbReference>
<dbReference type="InterPro" id="IPR045851">
    <property type="entry name" value="AMP-bd_C_sf"/>
</dbReference>
<evidence type="ECO:0000259" key="4">
    <source>
        <dbReference type="PROSITE" id="PS50075"/>
    </source>
</evidence>
<dbReference type="CDD" id="cd05930">
    <property type="entry name" value="A_NRPS"/>
    <property type="match status" value="2"/>
</dbReference>
<dbReference type="InterPro" id="IPR000873">
    <property type="entry name" value="AMP-dep_synth/lig_dom"/>
</dbReference>
<dbReference type="InterPro" id="IPR006162">
    <property type="entry name" value="Ppantetheine_attach_site"/>
</dbReference>
<dbReference type="Pfam" id="PF00501">
    <property type="entry name" value="AMP-binding"/>
    <property type="match status" value="2"/>
</dbReference>
<accession>A0A6L8M4X1</accession>
<dbReference type="GO" id="GO:0043041">
    <property type="term" value="P:amino acid activation for nonribosomal peptide biosynthetic process"/>
    <property type="evidence" value="ECO:0007669"/>
    <property type="project" value="TreeGrafter"/>
</dbReference>
<dbReference type="InterPro" id="IPR025110">
    <property type="entry name" value="AMP-bd_C"/>
</dbReference>
<proteinExistence type="predicted"/>
<dbReference type="InterPro" id="IPR023213">
    <property type="entry name" value="CAT-like_dom_sf"/>
</dbReference>
<dbReference type="InterPro" id="IPR010071">
    <property type="entry name" value="AA_adenyl_dom"/>
</dbReference>
<keyword evidence="3" id="KW-0597">Phosphoprotein</keyword>
<dbReference type="InterPro" id="IPR036736">
    <property type="entry name" value="ACP-like_sf"/>
</dbReference>
<dbReference type="GO" id="GO:0005737">
    <property type="term" value="C:cytoplasm"/>
    <property type="evidence" value="ECO:0007669"/>
    <property type="project" value="TreeGrafter"/>
</dbReference>
<evidence type="ECO:0000256" key="1">
    <source>
        <dbReference type="ARBA" id="ARBA00001957"/>
    </source>
</evidence>